<dbReference type="InterPro" id="IPR024687">
    <property type="entry name" value="MMS19_C"/>
</dbReference>
<keyword evidence="5" id="KW-0234">DNA repair</keyword>
<keyword evidence="5" id="KW-0227">DNA damage</keyword>
<evidence type="ECO:0000313" key="9">
    <source>
        <dbReference type="Proteomes" id="UP000002258"/>
    </source>
</evidence>
<dbReference type="Pfam" id="PF14500">
    <property type="entry name" value="MMS19_N"/>
    <property type="match status" value="1"/>
</dbReference>
<dbReference type="Proteomes" id="UP000002258">
    <property type="component" value="Chromosome 2"/>
</dbReference>
<dbReference type="InterPro" id="IPR016024">
    <property type="entry name" value="ARM-type_fold"/>
</dbReference>
<evidence type="ECO:0000256" key="3">
    <source>
        <dbReference type="ARBA" id="ARBA00022737"/>
    </source>
</evidence>
<feature type="domain" description="MMS19 C-terminal" evidence="6">
    <location>
        <begin position="610"/>
        <end position="1052"/>
    </location>
</feature>
<organism evidence="8 9">
    <name type="scientific">Scheffersomyces stipitis (strain ATCC 58785 / CBS 6054 / NBRC 10063 / NRRL Y-11545)</name>
    <name type="common">Yeast</name>
    <name type="synonym">Pichia stipitis</name>
    <dbReference type="NCBI Taxonomy" id="322104"/>
    <lineage>
        <taxon>Eukaryota</taxon>
        <taxon>Fungi</taxon>
        <taxon>Dikarya</taxon>
        <taxon>Ascomycota</taxon>
        <taxon>Saccharomycotina</taxon>
        <taxon>Pichiomycetes</taxon>
        <taxon>Debaryomycetaceae</taxon>
        <taxon>Scheffersomyces</taxon>
    </lineage>
</organism>
<comment type="similarity">
    <text evidence="2 5">Belongs to the MET18/MMS19 family.</text>
</comment>
<feature type="domain" description="MMS19 N-terminal" evidence="7">
    <location>
        <begin position="48"/>
        <end position="322"/>
    </location>
</feature>
<dbReference type="KEGG" id="pic:PICST_54238"/>
<evidence type="ECO:0000313" key="8">
    <source>
        <dbReference type="EMBL" id="ABN64411.2"/>
    </source>
</evidence>
<keyword evidence="4 5" id="KW-0539">Nucleus</keyword>
<dbReference type="AlphaFoldDB" id="A3LP18"/>
<evidence type="ECO:0000256" key="5">
    <source>
        <dbReference type="RuleBase" id="RU367072"/>
    </source>
</evidence>
<sequence>MVESIHNIPTLINQFIATVDTDSEVSSTYSEQLAELIVEGELTLLQFIQKLGPSLTSDTDAIRSRSVNCLSSTLGSLNGSSKLTKQDVNVIVDFLLSKLDDKACLQYSLAALSTLVKFRNFVPSLNDNLKRLLNAVISEYDPKKNLARTRYESFNILSNTLSAHKDYLITHQDLGDLFVKNFIHVASGEKDPRNLLVSFELNTAINQIFTFDETNELHKEFLTDLFDVAFCYFPISFTPPANDPYKITAHQLKEKLRATISSQTLFAKDSFSNLIEKLTSTNPVIRNDVLKTLLQCVENYSRETVEEYWLTLWNALKFEILHNDVSIFKSHLNEIIPSEYESNIDDNDDNKTLILTLVIISELFQKLEESSSTIQETIIGDLKENLVSIKDKSKQSIIILAAIASQSIHSFNKVVEFVFSYGNWGKYVNVENPSTEAEAIEIDTNEDLVLNIAKQRDLVDNLGFIFTSYFQLFEKLDKNEVNVFAENNKLVDFKDHLLIFLGQLLTNSSSMEKTLKCKVIQQLTKLVTLPLFLNQNENELIFSYFRDVIIGVISSNTLNWEKDIVLKEAISGSIYAIDNDKKIDLAIRLIITNLLDLLENTTDSVTFNKILDIIGDLCINYRILEMLSVRLLNRLIAISQSDKDIEIKVNLFQNIVESLTKWFTKVQTSKQFLTNSWYHNFLPKFFESVFRLLTLHPDYVLVELCGDLVGLIVKFIDQSKHQEILDDFVEAFFTSASSKIIGFERNALDEAVPAIGIFNKAIANVDKAVKIKTFSPAEYLSKVCDVIYTVEDDQFLRIQYLQTLAILVNKFAEDESAIEGKMGEFIGHFTQLTSNSKLSQKDYITFEILIWYIKALVLKVHKLGFEYVNNLVQLLSTSSNLETKELVGRSLMILFTDLKVFTNQTPGIKKVISKVTNLNVKLLYKQRIFEVILPALVDNHKNSENSEIYLNSLSLILKNLSRSILVSHLKEILPLVLTSLTLPKSRLNSTILRSSLNTLFIIIEEDQSIVEGSLAKLIPILLTLATGKIFYRKKLINTEEIRILALQNLIIIFEKYRDLARFKKQTLSSLVPGLDDKRRNVRKLSCDLRQILYTLD</sequence>
<dbReference type="FunCoup" id="A3LP18">
    <property type="interactions" value="989"/>
</dbReference>
<dbReference type="EMBL" id="CP000496">
    <property type="protein sequence ID" value="ABN64411.2"/>
    <property type="molecule type" value="Genomic_DNA"/>
</dbReference>
<accession>A3LP18</accession>
<dbReference type="HOGENOM" id="CLU_005943_1_0_1"/>
<dbReference type="InParanoid" id="A3LP18"/>
<dbReference type="OMA" id="FSFMPEF"/>
<name>A3LP18_PICST</name>
<dbReference type="GeneID" id="4836890"/>
<evidence type="ECO:0000256" key="1">
    <source>
        <dbReference type="ARBA" id="ARBA00004123"/>
    </source>
</evidence>
<dbReference type="GO" id="GO:0051604">
    <property type="term" value="P:protein maturation"/>
    <property type="evidence" value="ECO:0007669"/>
    <property type="project" value="UniProtKB-UniRule"/>
</dbReference>
<dbReference type="RefSeq" id="XP_001382440.2">
    <property type="nucleotide sequence ID" value="XM_001382403.1"/>
</dbReference>
<comment type="function">
    <text evidence="5">Key component of the cytosolic iron-sulfur protein assembly (CIA) complex, a multiprotein complex that mediates the incorporation of iron-sulfur cluster into apoproteins specifically involved in DNA metabolism and genomic integrity. In the CIA complex, MMS19 acts as an adapter between early-acting CIA components and a subset of cellular target iron-sulfur proteins.</text>
</comment>
<dbReference type="GO" id="GO:0097361">
    <property type="term" value="C:cytosolic [4Fe-4S] assembly targeting complex"/>
    <property type="evidence" value="ECO:0007669"/>
    <property type="project" value="UniProtKB-UniRule"/>
</dbReference>
<dbReference type="InterPro" id="IPR029240">
    <property type="entry name" value="MMS19_N"/>
</dbReference>
<dbReference type="OrthoDB" id="342900at2759"/>
<evidence type="ECO:0000259" key="7">
    <source>
        <dbReference type="Pfam" id="PF14500"/>
    </source>
</evidence>
<dbReference type="eggNOG" id="KOG1967">
    <property type="taxonomic scope" value="Eukaryota"/>
</dbReference>
<dbReference type="Gene3D" id="1.25.10.10">
    <property type="entry name" value="Leucine-rich Repeat Variant"/>
    <property type="match status" value="1"/>
</dbReference>
<reference evidence="8 9" key="1">
    <citation type="journal article" date="2007" name="Nat. Biotechnol.">
        <title>Genome sequence of the lignocellulose-bioconverting and xylose-fermenting yeast Pichia stipitis.</title>
        <authorList>
            <person name="Jeffries T.W."/>
            <person name="Grigoriev I.V."/>
            <person name="Grimwood J."/>
            <person name="Laplaza J.M."/>
            <person name="Aerts A."/>
            <person name="Salamov A."/>
            <person name="Schmutz J."/>
            <person name="Lindquist E."/>
            <person name="Dehal P."/>
            <person name="Shapiro H."/>
            <person name="Jin Y.S."/>
            <person name="Passoth V."/>
            <person name="Richardson P.M."/>
        </authorList>
    </citation>
    <scope>NUCLEOTIDE SEQUENCE [LARGE SCALE GENOMIC DNA]</scope>
    <source>
        <strain evidence="9">ATCC 58785 / CBS 6054 / NBRC 10063 / NRRL Y-11545</strain>
    </source>
</reference>
<evidence type="ECO:0000256" key="4">
    <source>
        <dbReference type="ARBA" id="ARBA00023242"/>
    </source>
</evidence>
<dbReference type="PANTHER" id="PTHR12891:SF0">
    <property type="entry name" value="MMS19 NUCLEOTIDE EXCISION REPAIR PROTEIN HOMOLOG"/>
    <property type="match status" value="1"/>
</dbReference>
<dbReference type="SUPFAM" id="SSF48371">
    <property type="entry name" value="ARM repeat"/>
    <property type="match status" value="2"/>
</dbReference>
<dbReference type="GO" id="GO:0005634">
    <property type="term" value="C:nucleus"/>
    <property type="evidence" value="ECO:0007669"/>
    <property type="project" value="UniProtKB-SubCell"/>
</dbReference>
<dbReference type="Pfam" id="PF12460">
    <property type="entry name" value="MMS19_C"/>
    <property type="match status" value="1"/>
</dbReference>
<proteinExistence type="inferred from homology"/>
<keyword evidence="3" id="KW-0677">Repeat</keyword>
<dbReference type="InterPro" id="IPR011989">
    <property type="entry name" value="ARM-like"/>
</dbReference>
<dbReference type="GO" id="GO:0016226">
    <property type="term" value="P:iron-sulfur cluster assembly"/>
    <property type="evidence" value="ECO:0007669"/>
    <property type="project" value="UniProtKB-UniRule"/>
</dbReference>
<dbReference type="GO" id="GO:0006281">
    <property type="term" value="P:DNA repair"/>
    <property type="evidence" value="ECO:0007669"/>
    <property type="project" value="UniProtKB-UniRule"/>
</dbReference>
<dbReference type="InterPro" id="IPR039920">
    <property type="entry name" value="MMS19"/>
</dbReference>
<protein>
    <recommendedName>
        <fullName evidence="5">MMS19 nucleotide excision repair protein</fullName>
    </recommendedName>
</protein>
<comment type="subcellular location">
    <subcellularLocation>
        <location evidence="1 5">Nucleus</location>
    </subcellularLocation>
</comment>
<dbReference type="PANTHER" id="PTHR12891">
    <property type="entry name" value="DNA REPAIR/TRANSCRIPTION PROTEIN MET18/MMS19"/>
    <property type="match status" value="1"/>
</dbReference>
<dbReference type="STRING" id="322104.A3LP18"/>
<evidence type="ECO:0000256" key="2">
    <source>
        <dbReference type="ARBA" id="ARBA00009340"/>
    </source>
</evidence>
<keyword evidence="9" id="KW-1185">Reference proteome</keyword>
<evidence type="ECO:0000259" key="6">
    <source>
        <dbReference type="Pfam" id="PF12460"/>
    </source>
</evidence>
<gene>
    <name evidence="8" type="ORF">PICST_54238</name>
</gene>